<evidence type="ECO:0000313" key="4">
    <source>
        <dbReference type="Proteomes" id="UP000764045"/>
    </source>
</evidence>
<comment type="caution">
    <text evidence="3">The sequence shown here is derived from an EMBL/GenBank/DDBJ whole genome shotgun (WGS) entry which is preliminary data.</text>
</comment>
<feature type="domain" description="Cysteine-rich" evidence="2">
    <location>
        <begin position="143"/>
        <end position="233"/>
    </location>
</feature>
<dbReference type="PANTHER" id="PTHR42947">
    <property type="entry name" value="COB--COM HETERODISULFIDE REDUCTASE SUBUNIT B 1"/>
    <property type="match status" value="1"/>
</dbReference>
<dbReference type="PANTHER" id="PTHR42947:SF1">
    <property type="entry name" value="COB--COM HETERODISULFIDE REDUCTASE SUBUNIT B 1"/>
    <property type="match status" value="1"/>
</dbReference>
<reference evidence="3 4" key="1">
    <citation type="journal article" date="2021" name="Sci. Rep.">
        <title>The distribution of antibiotic resistance genes in chicken gut microbiota commensals.</title>
        <authorList>
            <person name="Juricova H."/>
            <person name="Matiasovicova J."/>
            <person name="Kubasova T."/>
            <person name="Cejkova D."/>
            <person name="Rychlik I."/>
        </authorList>
    </citation>
    <scope>NUCLEOTIDE SEQUENCE [LARGE SCALE GENOMIC DNA]</scope>
    <source>
        <strain evidence="3 4">An819</strain>
    </source>
</reference>
<evidence type="ECO:0000256" key="1">
    <source>
        <dbReference type="ARBA" id="ARBA00023002"/>
    </source>
</evidence>
<dbReference type="InterPro" id="IPR004017">
    <property type="entry name" value="Cys_rich_dom"/>
</dbReference>
<dbReference type="Gene3D" id="3.40.50.11810">
    <property type="match status" value="1"/>
</dbReference>
<evidence type="ECO:0000313" key="3">
    <source>
        <dbReference type="EMBL" id="MBM6662610.1"/>
    </source>
</evidence>
<accession>A0A938WNN2</accession>
<dbReference type="EMBL" id="JACJJL010000025">
    <property type="protein sequence ID" value="MBM6662610.1"/>
    <property type="molecule type" value="Genomic_DNA"/>
</dbReference>
<evidence type="ECO:0000259" key="2">
    <source>
        <dbReference type="Pfam" id="PF02754"/>
    </source>
</evidence>
<dbReference type="AlphaFoldDB" id="A0A938WNN2"/>
<dbReference type="Pfam" id="PF02754">
    <property type="entry name" value="CCG"/>
    <property type="match status" value="2"/>
</dbReference>
<dbReference type="Proteomes" id="UP000764045">
    <property type="component" value="Unassembled WGS sequence"/>
</dbReference>
<sequence length="281" mass="30454">MNTGFYPGCSLNGTSREYNESVRAVAAELGLKLTEIDDWNCCGATAAHSMSRELSVALPARVLALAERQGFDEVLVPCASCYNRLSVAAHELARDEELAAKVGAAVGMAYSGKVRIVNVLQYLQEHAAQLLPGKIRHNFAHRVACYYGCLLVRPHKVLGFDRLEDPQSMDGMMRAIGAEPIDWAFKTECCGAGLSVSRTDLVGKLSANILGDARDRGAEAVVVACPMCHSNLDMRRTAINKCLDEPTDIPVLYITQAIGLALGLSRKALGLQRHIVEVKLQ</sequence>
<proteinExistence type="predicted"/>
<name>A0A938WNN2_9BACT</name>
<keyword evidence="1" id="KW-0560">Oxidoreductase</keyword>
<keyword evidence="4" id="KW-1185">Reference proteome</keyword>
<gene>
    <name evidence="3" type="ORF">H6B30_12750</name>
</gene>
<protein>
    <submittedName>
        <fullName evidence="3">CoB--CoM heterodisulfide reductase iron-sulfur subunit B family protein</fullName>
    </submittedName>
</protein>
<dbReference type="Gene3D" id="1.20.1050.140">
    <property type="match status" value="1"/>
</dbReference>
<feature type="domain" description="Cysteine-rich" evidence="2">
    <location>
        <begin position="4"/>
        <end position="85"/>
    </location>
</feature>
<dbReference type="GO" id="GO:0016491">
    <property type="term" value="F:oxidoreductase activity"/>
    <property type="evidence" value="ECO:0007669"/>
    <property type="project" value="UniProtKB-KW"/>
</dbReference>
<organism evidence="3 4">
    <name type="scientific">Marseilla massiliensis</name>
    <dbReference type="NCBI Taxonomy" id="1841864"/>
    <lineage>
        <taxon>Bacteria</taxon>
        <taxon>Pseudomonadati</taxon>
        <taxon>Bacteroidota</taxon>
        <taxon>Bacteroidia</taxon>
        <taxon>Bacteroidales</taxon>
        <taxon>Prevotellaceae</taxon>
        <taxon>Marseilla</taxon>
    </lineage>
</organism>
<dbReference type="InterPro" id="IPR051278">
    <property type="entry name" value="HdrB/HdrD_reductase"/>
</dbReference>
<dbReference type="RefSeq" id="WP_205111188.1">
    <property type="nucleotide sequence ID" value="NZ_CAWUJD010000001.1"/>
</dbReference>